<dbReference type="Gene3D" id="1.10.287.1490">
    <property type="match status" value="1"/>
</dbReference>
<keyword evidence="2" id="KW-1185">Reference proteome</keyword>
<sequence length="231" mass="27562">MYLRLDIDIQKLEAEKLKKGKNKVEEDLDSLKIDYKKQRVSMRTAGLGKTSEQWRREIQEERNKADGWEKKCQETQVQNKALERNLLESRSETDELKARIAELERSLHRYRNRNIAVELRASLNRIEETKKRVEELEATLQDYVMRVEFFEVNEERQKEQLHYYQSQVRDRDHVMGEAVAQIREVADYLQTLAVQADTLSVKYELELDRGKELASLFRKIKVLSIRTKLYL</sequence>
<reference evidence="3" key="2">
    <citation type="submission" date="2025-08" db="UniProtKB">
        <authorList>
            <consortium name="RefSeq"/>
        </authorList>
    </citation>
    <scope>IDENTIFICATION</scope>
</reference>
<accession>A0ABM3ABF6</accession>
<organism evidence="2 3">
    <name type="scientific">Gossypium hirsutum</name>
    <name type="common">Upland cotton</name>
    <name type="synonym">Gossypium mexicanum</name>
    <dbReference type="NCBI Taxonomy" id="3635"/>
    <lineage>
        <taxon>Eukaryota</taxon>
        <taxon>Viridiplantae</taxon>
        <taxon>Streptophyta</taxon>
        <taxon>Embryophyta</taxon>
        <taxon>Tracheophyta</taxon>
        <taxon>Spermatophyta</taxon>
        <taxon>Magnoliopsida</taxon>
        <taxon>eudicotyledons</taxon>
        <taxon>Gunneridae</taxon>
        <taxon>Pentapetalae</taxon>
        <taxon>rosids</taxon>
        <taxon>malvids</taxon>
        <taxon>Malvales</taxon>
        <taxon>Malvaceae</taxon>
        <taxon>Malvoideae</taxon>
        <taxon>Gossypium</taxon>
    </lineage>
</organism>
<dbReference type="RefSeq" id="XP_040951524.1">
    <property type="nucleotide sequence ID" value="XM_041095590.1"/>
</dbReference>
<proteinExistence type="predicted"/>
<dbReference type="GeneID" id="121218415"/>
<evidence type="ECO:0000256" key="1">
    <source>
        <dbReference type="SAM" id="Coils"/>
    </source>
</evidence>
<name>A0ABM3ABF6_GOSHI</name>
<evidence type="ECO:0000313" key="2">
    <source>
        <dbReference type="Proteomes" id="UP000818029"/>
    </source>
</evidence>
<feature type="coiled-coil region" evidence="1">
    <location>
        <begin position="7"/>
        <end position="153"/>
    </location>
</feature>
<evidence type="ECO:0000313" key="3">
    <source>
        <dbReference type="RefSeq" id="XP_040951524.1"/>
    </source>
</evidence>
<dbReference type="Proteomes" id="UP000818029">
    <property type="component" value="Chromosome D06"/>
</dbReference>
<protein>
    <submittedName>
        <fullName evidence="3">Tropomyosin-1, isoforms 9A/A/B-like</fullName>
    </submittedName>
</protein>
<gene>
    <name evidence="3" type="primary">LOC121218415</name>
</gene>
<reference evidence="2" key="1">
    <citation type="journal article" date="2020" name="Nat. Genet.">
        <title>Genomic diversifications of five Gossypium allopolyploid species and their impact on cotton improvement.</title>
        <authorList>
            <person name="Chen Z.J."/>
            <person name="Sreedasyam A."/>
            <person name="Ando A."/>
            <person name="Song Q."/>
            <person name="De Santiago L.M."/>
            <person name="Hulse-Kemp A.M."/>
            <person name="Ding M."/>
            <person name="Ye W."/>
            <person name="Kirkbride R.C."/>
            <person name="Jenkins J."/>
            <person name="Plott C."/>
            <person name="Lovell J."/>
            <person name="Lin Y.M."/>
            <person name="Vaughn R."/>
            <person name="Liu B."/>
            <person name="Simpson S."/>
            <person name="Scheffler B.E."/>
            <person name="Wen L."/>
            <person name="Saski C.A."/>
            <person name="Grover C.E."/>
            <person name="Hu G."/>
            <person name="Conover J.L."/>
            <person name="Carlson J.W."/>
            <person name="Shu S."/>
            <person name="Boston L.B."/>
            <person name="Williams M."/>
            <person name="Peterson D.G."/>
            <person name="McGee K."/>
            <person name="Jones D.C."/>
            <person name="Wendel J.F."/>
            <person name="Stelly D.M."/>
            <person name="Grimwood J."/>
            <person name="Schmutz J."/>
        </authorList>
    </citation>
    <scope>NUCLEOTIDE SEQUENCE [LARGE SCALE GENOMIC DNA]</scope>
    <source>
        <strain evidence="2">cv. TM-1</strain>
    </source>
</reference>
<keyword evidence="1" id="KW-0175">Coiled coil</keyword>